<organism evidence="1 2">
    <name type="scientific">Phytophthora aleatoria</name>
    <dbReference type="NCBI Taxonomy" id="2496075"/>
    <lineage>
        <taxon>Eukaryota</taxon>
        <taxon>Sar</taxon>
        <taxon>Stramenopiles</taxon>
        <taxon>Oomycota</taxon>
        <taxon>Peronosporomycetes</taxon>
        <taxon>Peronosporales</taxon>
        <taxon>Peronosporaceae</taxon>
        <taxon>Phytophthora</taxon>
    </lineage>
</organism>
<sequence length="98" mass="11155">DLGIFHSIQSLQLKRASTNLDDLILAVKRAFDRLHSARIDKCFVTLQNVMQTVISHGGDNNYKLPRVNKEHIRGSSMPRSLSFEEVAVDYSFSQLDYS</sequence>
<protein>
    <submittedName>
        <fullName evidence="1">Uncharacterized protein</fullName>
    </submittedName>
</protein>
<dbReference type="Proteomes" id="UP000709295">
    <property type="component" value="Unassembled WGS sequence"/>
</dbReference>
<keyword evidence="2" id="KW-1185">Reference proteome</keyword>
<proteinExistence type="predicted"/>
<comment type="caution">
    <text evidence="1">The sequence shown here is derived from an EMBL/GenBank/DDBJ whole genome shotgun (WGS) entry which is preliminary data.</text>
</comment>
<feature type="non-terminal residue" evidence="1">
    <location>
        <position position="1"/>
    </location>
</feature>
<gene>
    <name evidence="1" type="ORF">JG688_00013780</name>
</gene>
<dbReference type="AlphaFoldDB" id="A0A8J5M3Q9"/>
<accession>A0A8J5M3Q9</accession>
<dbReference type="EMBL" id="JAENGY010001212">
    <property type="protein sequence ID" value="KAG6951306.1"/>
    <property type="molecule type" value="Genomic_DNA"/>
</dbReference>
<dbReference type="PANTHER" id="PTHR47169:SF2">
    <property type="entry name" value="OS01G0541250 PROTEIN"/>
    <property type="match status" value="1"/>
</dbReference>
<evidence type="ECO:0000313" key="2">
    <source>
        <dbReference type="Proteomes" id="UP000709295"/>
    </source>
</evidence>
<dbReference type="PANTHER" id="PTHR47169">
    <property type="entry name" value="OS01G0541250 PROTEIN"/>
    <property type="match status" value="1"/>
</dbReference>
<evidence type="ECO:0000313" key="1">
    <source>
        <dbReference type="EMBL" id="KAG6951306.1"/>
    </source>
</evidence>
<reference evidence="1" key="1">
    <citation type="submission" date="2021-01" db="EMBL/GenBank/DDBJ databases">
        <title>Phytophthora aleatoria, a newly-described species from Pinus radiata is distinct from Phytophthora cactorum isolates based on comparative genomics.</title>
        <authorList>
            <person name="Mcdougal R."/>
            <person name="Panda P."/>
            <person name="Williams N."/>
            <person name="Studholme D.J."/>
        </authorList>
    </citation>
    <scope>NUCLEOTIDE SEQUENCE</scope>
    <source>
        <strain evidence="1">NZFS 4037</strain>
    </source>
</reference>
<name>A0A8J5M3Q9_9STRA</name>